<comment type="caution">
    <text evidence="2">The sequence shown here is derived from an EMBL/GenBank/DDBJ whole genome shotgun (WGS) entry which is preliminary data.</text>
</comment>
<protein>
    <submittedName>
        <fullName evidence="2">Uncharacterized protein</fullName>
    </submittedName>
</protein>
<sequence>MKAVLISTFERSNECITFPSKVFVDDSDSSCYRVQACKLRYRVPGKRTSPHSGSGFLNRLRMNNSRRQSDQEMCRTQESRIGEIGCPSHLLKKAYYDISG</sequence>
<gene>
    <name evidence="2" type="ORF">LEP1GSC047_2142</name>
</gene>
<dbReference type="Proteomes" id="UP000018719">
    <property type="component" value="Unassembled WGS sequence"/>
</dbReference>
<evidence type="ECO:0000313" key="2">
    <source>
        <dbReference type="EMBL" id="EQA38502.1"/>
    </source>
</evidence>
<organism evidence="2 3">
    <name type="scientific">Leptospira inadai serovar Lyme str. 10</name>
    <dbReference type="NCBI Taxonomy" id="1049790"/>
    <lineage>
        <taxon>Bacteria</taxon>
        <taxon>Pseudomonadati</taxon>
        <taxon>Spirochaetota</taxon>
        <taxon>Spirochaetia</taxon>
        <taxon>Leptospirales</taxon>
        <taxon>Leptospiraceae</taxon>
        <taxon>Leptospira</taxon>
    </lineage>
</organism>
<name>V6HEJ5_9LEPT</name>
<dbReference type="EMBL" id="AHMM02000006">
    <property type="protein sequence ID" value="EQA38502.1"/>
    <property type="molecule type" value="Genomic_DNA"/>
</dbReference>
<reference evidence="2 3" key="1">
    <citation type="submission" date="2013-05" db="EMBL/GenBank/DDBJ databases">
        <authorList>
            <person name="Harkins D.M."/>
            <person name="Durkin A.S."/>
            <person name="Brinkac L.M."/>
            <person name="Haft D.H."/>
            <person name="Selengut J.D."/>
            <person name="Sanka R."/>
            <person name="DePew J."/>
            <person name="Purushe J."/>
            <person name="Hartskeerl R.A."/>
            <person name="Ahmed A."/>
            <person name="van der Linden H."/>
            <person name="Goris M.G.A."/>
            <person name="Vinetz J.M."/>
            <person name="Sutton G.G."/>
            <person name="Nierman W.C."/>
            <person name="Fouts D.E."/>
        </authorList>
    </citation>
    <scope>NUCLEOTIDE SEQUENCE [LARGE SCALE GENOMIC DNA]</scope>
    <source>
        <strain evidence="2 3">10</strain>
    </source>
</reference>
<dbReference type="STRING" id="1049790.LEP1GSC047_2142"/>
<proteinExistence type="predicted"/>
<feature type="region of interest" description="Disordered" evidence="1">
    <location>
        <begin position="46"/>
        <end position="70"/>
    </location>
</feature>
<evidence type="ECO:0000256" key="1">
    <source>
        <dbReference type="SAM" id="MobiDB-lite"/>
    </source>
</evidence>
<dbReference type="AlphaFoldDB" id="V6HEJ5"/>
<accession>V6HEJ5</accession>
<evidence type="ECO:0000313" key="3">
    <source>
        <dbReference type="Proteomes" id="UP000018719"/>
    </source>
</evidence>